<name>A0A1W1H6U0_9BACT</name>
<protein>
    <recommendedName>
        <fullName evidence="1">Putative zinc-finger domain-containing protein</fullName>
    </recommendedName>
</protein>
<organism evidence="2 3">
    <name type="scientific">Desulfamplus magnetovallimortis</name>
    <dbReference type="NCBI Taxonomy" id="1246637"/>
    <lineage>
        <taxon>Bacteria</taxon>
        <taxon>Pseudomonadati</taxon>
        <taxon>Thermodesulfobacteriota</taxon>
        <taxon>Desulfobacteria</taxon>
        <taxon>Desulfobacterales</taxon>
        <taxon>Desulfobacteraceae</taxon>
        <taxon>Desulfamplus</taxon>
    </lineage>
</organism>
<dbReference type="EMBL" id="FWEV01000031">
    <property type="protein sequence ID" value="SLM28095.1"/>
    <property type="molecule type" value="Genomic_DNA"/>
</dbReference>
<proteinExistence type="predicted"/>
<sequence length="206" mass="22815">MKETNRIKKDSNESLLCTDSGTLCNQESCYDTMTISSFIDGEISPEESEEVKNHLDNCPVCRQVVDHYLSFEKALNSGIASSFKDQDVKILQNRIMATHDLYAKKGADLNGIQNKIRSKLHSIKDFASSSIFSLPKIYLQIASLAAIIILSITALRDITDVNAPMQSVMAQSSPSAIVTSVNGDISSVIILETEDTHHTIIWYQEV</sequence>
<dbReference type="InterPro" id="IPR041916">
    <property type="entry name" value="Anti_sigma_zinc_sf"/>
</dbReference>
<dbReference type="Gene3D" id="1.10.10.1320">
    <property type="entry name" value="Anti-sigma factor, zinc-finger domain"/>
    <property type="match status" value="1"/>
</dbReference>
<dbReference type="Proteomes" id="UP000191931">
    <property type="component" value="Unassembled WGS sequence"/>
</dbReference>
<accession>A0A1W1H6U0</accession>
<evidence type="ECO:0000259" key="1">
    <source>
        <dbReference type="Pfam" id="PF13490"/>
    </source>
</evidence>
<dbReference type="InterPro" id="IPR027383">
    <property type="entry name" value="Znf_put"/>
</dbReference>
<feature type="domain" description="Putative zinc-finger" evidence="1">
    <location>
        <begin position="35"/>
        <end position="62"/>
    </location>
</feature>
<dbReference type="RefSeq" id="WP_080804466.1">
    <property type="nucleotide sequence ID" value="NZ_LT828547.1"/>
</dbReference>
<gene>
    <name evidence="2" type="ORF">MTBBW1_1260017</name>
</gene>
<reference evidence="2 3" key="1">
    <citation type="submission" date="2017-03" db="EMBL/GenBank/DDBJ databases">
        <authorList>
            <person name="Afonso C.L."/>
            <person name="Miller P.J."/>
            <person name="Scott M.A."/>
            <person name="Spackman E."/>
            <person name="Goraichik I."/>
            <person name="Dimitrov K.M."/>
            <person name="Suarez D.L."/>
            <person name="Swayne D.E."/>
        </authorList>
    </citation>
    <scope>NUCLEOTIDE SEQUENCE [LARGE SCALE GENOMIC DNA]</scope>
    <source>
        <strain evidence="2">PRJEB14757</strain>
    </source>
</reference>
<keyword evidence="3" id="KW-1185">Reference proteome</keyword>
<evidence type="ECO:0000313" key="3">
    <source>
        <dbReference type="Proteomes" id="UP000191931"/>
    </source>
</evidence>
<evidence type="ECO:0000313" key="2">
    <source>
        <dbReference type="EMBL" id="SLM28095.1"/>
    </source>
</evidence>
<dbReference type="Pfam" id="PF13490">
    <property type="entry name" value="zf-HC2"/>
    <property type="match status" value="1"/>
</dbReference>
<dbReference type="AlphaFoldDB" id="A0A1W1H6U0"/>
<dbReference type="STRING" id="1246637.MTBBW1_1260017"/>
<dbReference type="OrthoDB" id="5421222at2"/>